<organism evidence="2">
    <name type="scientific">Tanacetum cinerariifolium</name>
    <name type="common">Dalmatian daisy</name>
    <name type="synonym">Chrysanthemum cinerariifolium</name>
    <dbReference type="NCBI Taxonomy" id="118510"/>
    <lineage>
        <taxon>Eukaryota</taxon>
        <taxon>Viridiplantae</taxon>
        <taxon>Streptophyta</taxon>
        <taxon>Embryophyta</taxon>
        <taxon>Tracheophyta</taxon>
        <taxon>Spermatophyta</taxon>
        <taxon>Magnoliopsida</taxon>
        <taxon>eudicotyledons</taxon>
        <taxon>Gunneridae</taxon>
        <taxon>Pentapetalae</taxon>
        <taxon>asterids</taxon>
        <taxon>campanulids</taxon>
        <taxon>Asterales</taxon>
        <taxon>Asteraceae</taxon>
        <taxon>Asteroideae</taxon>
        <taxon>Anthemideae</taxon>
        <taxon>Anthemidinae</taxon>
        <taxon>Tanacetum</taxon>
    </lineage>
</organism>
<feature type="signal peptide" evidence="1">
    <location>
        <begin position="1"/>
        <end position="18"/>
    </location>
</feature>
<dbReference type="SUPFAM" id="SSF51971">
    <property type="entry name" value="Nucleotide-binding domain"/>
    <property type="match status" value="1"/>
</dbReference>
<dbReference type="AlphaFoldDB" id="A0A699TXG2"/>
<dbReference type="EMBL" id="BKCJ011279307">
    <property type="protein sequence ID" value="GFD14421.1"/>
    <property type="molecule type" value="Genomic_DNA"/>
</dbReference>
<feature type="non-terminal residue" evidence="2">
    <location>
        <position position="107"/>
    </location>
</feature>
<proteinExistence type="predicted"/>
<protein>
    <submittedName>
        <fullName evidence="2">Phytoene desaturase</fullName>
    </submittedName>
</protein>
<keyword evidence="1" id="KW-0732">Signal</keyword>
<feature type="chain" id="PRO_5025475013" evidence="1">
    <location>
        <begin position="19"/>
        <end position="107"/>
    </location>
</feature>
<feature type="non-terminal residue" evidence="2">
    <location>
        <position position="1"/>
    </location>
</feature>
<sequence length="107" mass="11452">LFLILLILRFLLLRLISGLIIKNPNKEILVTASSCCCCVVIMSLSANVVCVDYPRPDLDNTSNFLEAAYLSSTFRASPRPSKPLNIVIAGAGLAGLSTAKYLADAGH</sequence>
<gene>
    <name evidence="2" type="ORF">Tci_886390</name>
</gene>
<reference evidence="2" key="1">
    <citation type="journal article" date="2019" name="Sci. Rep.">
        <title>Draft genome of Tanacetum cinerariifolium, the natural source of mosquito coil.</title>
        <authorList>
            <person name="Yamashiro T."/>
            <person name="Shiraishi A."/>
            <person name="Satake H."/>
            <person name="Nakayama K."/>
        </authorList>
    </citation>
    <scope>NUCLEOTIDE SEQUENCE</scope>
</reference>
<evidence type="ECO:0000256" key="1">
    <source>
        <dbReference type="SAM" id="SignalP"/>
    </source>
</evidence>
<accession>A0A699TXG2</accession>
<comment type="caution">
    <text evidence="2">The sequence shown here is derived from an EMBL/GenBank/DDBJ whole genome shotgun (WGS) entry which is preliminary data.</text>
</comment>
<name>A0A699TXG2_TANCI</name>
<evidence type="ECO:0000313" key="2">
    <source>
        <dbReference type="EMBL" id="GFD14421.1"/>
    </source>
</evidence>